<proteinExistence type="predicted"/>
<dbReference type="InterPro" id="IPR050767">
    <property type="entry name" value="Sel1_AlgK"/>
</dbReference>
<sequence>MTPYVIAALLAAALVQETPDPVAERPVLPQGFDVLDEEAQDEALRALEQSADPDDPATAGEEALVRAQFAFATGDYRTALIYSETASAAGLPRGATLAGLIHLNGVIEAADDATAVRFFRRASVLEEPVATYYLGVMAREGRGGLQPSEAPGFFARAAREGHILGMIEYARVLKASPVPQDAAEAMEWAERAASQNHPEAMYEFARMLDDWERGPQDFERARYWYGRAAGAGHAEAALQAGLMAAEGVGGEEDPVAALALVRQSAELGFAPAQGQYGLMLHQGWNGAGPDPEAAAGWFRQGAEGGDGEAAYLYALALATGDGVETDLPEAYYWTLRARRHLDGSVNEDVDRQRLEAGLENVLPVGLRSEIEARLSIGG</sequence>
<keyword evidence="2" id="KW-1185">Reference proteome</keyword>
<dbReference type="RefSeq" id="WP_343165621.1">
    <property type="nucleotide sequence ID" value="NZ_JBHRSV010000007.1"/>
</dbReference>
<name>A0ABV6ZWD3_9PROT</name>
<dbReference type="PANTHER" id="PTHR11102:SF160">
    <property type="entry name" value="ERAD-ASSOCIATED E3 UBIQUITIN-PROTEIN LIGASE COMPONENT HRD3"/>
    <property type="match status" value="1"/>
</dbReference>
<gene>
    <name evidence="1" type="ORF">ACFOOR_06455</name>
</gene>
<protein>
    <submittedName>
        <fullName evidence="1">Tetratricopeptide repeat protein</fullName>
    </submittedName>
</protein>
<dbReference type="SUPFAM" id="SSF81901">
    <property type="entry name" value="HCP-like"/>
    <property type="match status" value="2"/>
</dbReference>
<accession>A0ABV6ZWD3</accession>
<dbReference type="InterPro" id="IPR006597">
    <property type="entry name" value="Sel1-like"/>
</dbReference>
<evidence type="ECO:0000313" key="2">
    <source>
        <dbReference type="Proteomes" id="UP001595379"/>
    </source>
</evidence>
<dbReference type="Gene3D" id="1.25.40.10">
    <property type="entry name" value="Tetratricopeptide repeat domain"/>
    <property type="match status" value="2"/>
</dbReference>
<comment type="caution">
    <text evidence="1">The sequence shown here is derived from an EMBL/GenBank/DDBJ whole genome shotgun (WGS) entry which is preliminary data.</text>
</comment>
<evidence type="ECO:0000313" key="1">
    <source>
        <dbReference type="EMBL" id="MFC2925742.1"/>
    </source>
</evidence>
<dbReference type="Pfam" id="PF08238">
    <property type="entry name" value="Sel1"/>
    <property type="match status" value="7"/>
</dbReference>
<dbReference type="SMART" id="SM00671">
    <property type="entry name" value="SEL1"/>
    <property type="match status" value="7"/>
</dbReference>
<dbReference type="PANTHER" id="PTHR11102">
    <property type="entry name" value="SEL-1-LIKE PROTEIN"/>
    <property type="match status" value="1"/>
</dbReference>
<dbReference type="EMBL" id="JBHRSV010000007">
    <property type="protein sequence ID" value="MFC2925742.1"/>
    <property type="molecule type" value="Genomic_DNA"/>
</dbReference>
<dbReference type="Proteomes" id="UP001595379">
    <property type="component" value="Unassembled WGS sequence"/>
</dbReference>
<organism evidence="1 2">
    <name type="scientific">Hyphobacterium vulgare</name>
    <dbReference type="NCBI Taxonomy" id="1736751"/>
    <lineage>
        <taxon>Bacteria</taxon>
        <taxon>Pseudomonadati</taxon>
        <taxon>Pseudomonadota</taxon>
        <taxon>Alphaproteobacteria</taxon>
        <taxon>Maricaulales</taxon>
        <taxon>Maricaulaceae</taxon>
        <taxon>Hyphobacterium</taxon>
    </lineage>
</organism>
<reference evidence="2" key="1">
    <citation type="journal article" date="2019" name="Int. J. Syst. Evol. Microbiol.">
        <title>The Global Catalogue of Microorganisms (GCM) 10K type strain sequencing project: providing services to taxonomists for standard genome sequencing and annotation.</title>
        <authorList>
            <consortium name="The Broad Institute Genomics Platform"/>
            <consortium name="The Broad Institute Genome Sequencing Center for Infectious Disease"/>
            <person name="Wu L."/>
            <person name="Ma J."/>
        </authorList>
    </citation>
    <scope>NUCLEOTIDE SEQUENCE [LARGE SCALE GENOMIC DNA]</scope>
    <source>
        <strain evidence="2">KCTC 52487</strain>
    </source>
</reference>
<dbReference type="InterPro" id="IPR011990">
    <property type="entry name" value="TPR-like_helical_dom_sf"/>
</dbReference>